<feature type="transmembrane region" description="Helical" evidence="2">
    <location>
        <begin position="450"/>
        <end position="474"/>
    </location>
</feature>
<dbReference type="InterPro" id="IPR000560">
    <property type="entry name" value="His_Pase_clade-2"/>
</dbReference>
<comment type="caution">
    <text evidence="4">The sequence shown here is derived from an EMBL/GenBank/DDBJ whole genome shotgun (WGS) entry which is preliminary data.</text>
</comment>
<keyword evidence="3" id="KW-0732">Signal</keyword>
<keyword evidence="2" id="KW-0812">Transmembrane</keyword>
<feature type="chain" id="PRO_5007895609" evidence="3">
    <location>
        <begin position="19"/>
        <end position="503"/>
    </location>
</feature>
<proteinExistence type="inferred from homology"/>
<dbReference type="InterPro" id="IPR050645">
    <property type="entry name" value="Histidine_acid_phosphatase"/>
</dbReference>
<gene>
    <name evidence="4" type="ORF">AAP_01595</name>
</gene>
<evidence type="ECO:0000313" key="4">
    <source>
        <dbReference type="EMBL" id="KZZ95107.1"/>
    </source>
</evidence>
<feature type="signal peptide" evidence="3">
    <location>
        <begin position="1"/>
        <end position="18"/>
    </location>
</feature>
<dbReference type="SUPFAM" id="SSF53254">
    <property type="entry name" value="Phosphoglycerate mutase-like"/>
    <property type="match status" value="1"/>
</dbReference>
<dbReference type="InterPro" id="IPR029033">
    <property type="entry name" value="His_PPase_superfam"/>
</dbReference>
<accession>A0A168BCB4</accession>
<protein>
    <submittedName>
        <fullName evidence="4">Histidine phosphatase superfamily, clade-2</fullName>
    </submittedName>
</protein>
<dbReference type="PANTHER" id="PTHR11567:SF142">
    <property type="entry name" value="PHOSPHOGLYCERATE MUTASE-LIKE PROTEIN"/>
    <property type="match status" value="1"/>
</dbReference>
<evidence type="ECO:0000256" key="3">
    <source>
        <dbReference type="SAM" id="SignalP"/>
    </source>
</evidence>
<keyword evidence="2" id="KW-0472">Membrane</keyword>
<dbReference type="AlphaFoldDB" id="A0A168BCB4"/>
<dbReference type="OrthoDB" id="258392at2759"/>
<dbReference type="Gene3D" id="3.40.50.1240">
    <property type="entry name" value="Phosphoglycerate mutase-like"/>
    <property type="match status" value="1"/>
</dbReference>
<evidence type="ECO:0000256" key="1">
    <source>
        <dbReference type="ARBA" id="ARBA00005375"/>
    </source>
</evidence>
<evidence type="ECO:0000313" key="5">
    <source>
        <dbReference type="Proteomes" id="UP000242877"/>
    </source>
</evidence>
<evidence type="ECO:0000256" key="2">
    <source>
        <dbReference type="SAM" id="Phobius"/>
    </source>
</evidence>
<dbReference type="Proteomes" id="UP000242877">
    <property type="component" value="Unassembled WGS sequence"/>
</dbReference>
<dbReference type="EMBL" id="AZGZ01000005">
    <property type="protein sequence ID" value="KZZ95107.1"/>
    <property type="molecule type" value="Genomic_DNA"/>
</dbReference>
<organism evidence="4 5">
    <name type="scientific">Ascosphaera apis ARSEF 7405</name>
    <dbReference type="NCBI Taxonomy" id="392613"/>
    <lineage>
        <taxon>Eukaryota</taxon>
        <taxon>Fungi</taxon>
        <taxon>Dikarya</taxon>
        <taxon>Ascomycota</taxon>
        <taxon>Pezizomycotina</taxon>
        <taxon>Eurotiomycetes</taxon>
        <taxon>Eurotiomycetidae</taxon>
        <taxon>Onygenales</taxon>
        <taxon>Ascosphaeraceae</taxon>
        <taxon>Ascosphaera</taxon>
    </lineage>
</organism>
<dbReference type="VEuPathDB" id="FungiDB:AAP_01595"/>
<reference evidence="4 5" key="1">
    <citation type="journal article" date="2016" name="Genome Biol. Evol.">
        <title>Divergent and convergent evolution of fungal pathogenicity.</title>
        <authorList>
            <person name="Shang Y."/>
            <person name="Xiao G."/>
            <person name="Zheng P."/>
            <person name="Cen K."/>
            <person name="Zhan S."/>
            <person name="Wang C."/>
        </authorList>
    </citation>
    <scope>NUCLEOTIDE SEQUENCE [LARGE SCALE GENOMIC DNA]</scope>
    <source>
        <strain evidence="4 5">ARSEF 7405</strain>
    </source>
</reference>
<dbReference type="PANTHER" id="PTHR11567">
    <property type="entry name" value="ACID PHOSPHATASE-RELATED"/>
    <property type="match status" value="1"/>
</dbReference>
<name>A0A168BCB4_9EURO</name>
<comment type="similarity">
    <text evidence="1">Belongs to the histidine acid phosphatase family.</text>
</comment>
<sequence length="503" mass="53460">MHFSNSLLLLLPAAAVTASSSPSSTPNSLLGAYLFVRHGDRTAKATPPTHLTDLGYREVFMAGTYYRDRYLTPSSSDNSTSTRLSSLNSHIYSPQSLSAFAPADAVLQNSATGFLQGLYPPAGNVAATDAQLRNGSKVESPLNGYQLINIQSVDNGGNSENNAWLQSTSNCPNEEVSSNNYFSSSEYLKTKRETDGFYKSLKPMLEGAFTDEEMSYKNAYTIFDYLNVARIHNSSASSFPHADLLTDSTFQRLGDLANEHEFNLAYNSSDPIRAVSGSILAGQMLAALNSTITSGGETEALSVQFGAYGTFLSFFGLVGLSDEDVMFKGVPDYASSMAIELVNKGDNAGGSSDSFPEEKDIYVRFTFANGTIDGNDKSTLPRTYPLFNSGEEEMQWSDFVSKMRKISISGKEEWCHKCGSSSGTCAAYSDSDSASSSSTDGGKGHGMSKAVAGVVGAMVTLGVVLGLEALVMLVGGIRLTRKGAGGVAAGAAGVKEVQEEVKV</sequence>
<keyword evidence="2" id="KW-1133">Transmembrane helix</keyword>
<dbReference type="GO" id="GO:0016791">
    <property type="term" value="F:phosphatase activity"/>
    <property type="evidence" value="ECO:0007669"/>
    <property type="project" value="TreeGrafter"/>
</dbReference>
<dbReference type="Pfam" id="PF00328">
    <property type="entry name" value="His_Phos_2"/>
    <property type="match status" value="1"/>
</dbReference>
<keyword evidence="5" id="KW-1185">Reference proteome</keyword>